<evidence type="ECO:0000256" key="7">
    <source>
        <dbReference type="ARBA" id="ARBA00038324"/>
    </source>
</evidence>
<feature type="transmembrane region" description="Helical" evidence="9">
    <location>
        <begin position="225"/>
        <end position="243"/>
    </location>
</feature>
<dbReference type="InterPro" id="IPR036938">
    <property type="entry name" value="PAP2/HPO_sf"/>
</dbReference>
<dbReference type="InterPro" id="IPR000326">
    <property type="entry name" value="PAP2/HPO"/>
</dbReference>
<feature type="transmembrane region" description="Helical" evidence="9">
    <location>
        <begin position="362"/>
        <end position="384"/>
    </location>
</feature>
<evidence type="ECO:0000256" key="2">
    <source>
        <dbReference type="ARBA" id="ARBA00022692"/>
    </source>
</evidence>
<dbReference type="AlphaFoldDB" id="Q23F22"/>
<dbReference type="SUPFAM" id="SSF48317">
    <property type="entry name" value="Acid phosphatase/Vanadium-dependent haloperoxidase"/>
    <property type="match status" value="1"/>
</dbReference>
<dbReference type="Proteomes" id="UP000009168">
    <property type="component" value="Unassembled WGS sequence"/>
</dbReference>
<accession>Q23F22</accession>
<proteinExistence type="inferred from homology"/>
<keyword evidence="12" id="KW-1185">Reference proteome</keyword>
<keyword evidence="6 9" id="KW-0472">Membrane</keyword>
<keyword evidence="4" id="KW-0256">Endoplasmic reticulum</keyword>
<dbReference type="SMART" id="SM00014">
    <property type="entry name" value="acidPPc"/>
    <property type="match status" value="1"/>
</dbReference>
<dbReference type="eggNOG" id="ENOG502R12N">
    <property type="taxonomic scope" value="Eukaryota"/>
</dbReference>
<dbReference type="KEGG" id="tet:TTHERM_00641100"/>
<feature type="region of interest" description="Disordered" evidence="8">
    <location>
        <begin position="393"/>
        <end position="419"/>
    </location>
</feature>
<comment type="subcellular location">
    <subcellularLocation>
        <location evidence="1">Endoplasmic reticulum membrane</location>
        <topology evidence="1">Multi-pass membrane protein</topology>
    </subcellularLocation>
</comment>
<feature type="transmembrane region" description="Helical" evidence="9">
    <location>
        <begin position="156"/>
        <end position="180"/>
    </location>
</feature>
<feature type="transmembrane region" description="Helical" evidence="9">
    <location>
        <begin position="50"/>
        <end position="70"/>
    </location>
</feature>
<dbReference type="HOGENOM" id="CLU_587282_0_0_1"/>
<dbReference type="InParanoid" id="Q23F22"/>
<dbReference type="OrthoDB" id="296323at2759"/>
<dbReference type="CDD" id="cd01610">
    <property type="entry name" value="PAP2_like"/>
    <property type="match status" value="1"/>
</dbReference>
<dbReference type="PANTHER" id="PTHR14969">
    <property type="entry name" value="SPHINGOSINE-1-PHOSPHATE PHOSPHOHYDROLASE"/>
    <property type="match status" value="1"/>
</dbReference>
<comment type="similarity">
    <text evidence="7">Belongs to the type 2 lipid phosphate phosphatase family.</text>
</comment>
<evidence type="ECO:0000313" key="12">
    <source>
        <dbReference type="Proteomes" id="UP000009168"/>
    </source>
</evidence>
<evidence type="ECO:0000256" key="3">
    <source>
        <dbReference type="ARBA" id="ARBA00022801"/>
    </source>
</evidence>
<evidence type="ECO:0000256" key="5">
    <source>
        <dbReference type="ARBA" id="ARBA00022989"/>
    </source>
</evidence>
<dbReference type="Gene3D" id="1.20.144.10">
    <property type="entry name" value="Phosphatidic acid phosphatase type 2/haloperoxidase"/>
    <property type="match status" value="1"/>
</dbReference>
<keyword evidence="5 9" id="KW-1133">Transmembrane helix</keyword>
<dbReference type="Pfam" id="PF01569">
    <property type="entry name" value="PAP2"/>
    <property type="match status" value="1"/>
</dbReference>
<evidence type="ECO:0000256" key="9">
    <source>
        <dbReference type="SAM" id="Phobius"/>
    </source>
</evidence>
<evidence type="ECO:0000256" key="6">
    <source>
        <dbReference type="ARBA" id="ARBA00023136"/>
    </source>
</evidence>
<feature type="transmembrane region" description="Helical" evidence="9">
    <location>
        <begin position="186"/>
        <end position="205"/>
    </location>
</feature>
<evidence type="ECO:0000313" key="11">
    <source>
        <dbReference type="EMBL" id="EAR95083.2"/>
    </source>
</evidence>
<sequence>MKRLIHVAFIAYIIIDNFYLRESLFEYTLPITKHLQKNYGFPSFIKFNRFMAYLLKPDICALFNIFYICITSNKYQALKSTMFQCFSLYALLFYKILMNDPRPYFVDPEIKGWECYADFGNPSGHATSIWMFYGIMLTDIWRDIIPKYKDDSLKKFLINASFLSLFVFLFVGIVFCRIFLGVHSLNQVMMGTVFGIYIYLINLWYADNLIEKLFNYLRNNKINVVYKLMSFSVAYFLMIQTPVEVYKMIETEVPEVWRQNILNSCQFEDHNMFYKVCFKACATIGIAFGPLFALTISKKANQIVLFEFSNKQMQSDYKVFSLKSILKALFGTAIFILVFAFFYKIYPISKVIKTIPIIYDKYLSMTLGSFFSTFILTLVLPKLYGSDIRQRRKSSSQKSVEVVKNTPEQQPLLNDKKSD</sequence>
<evidence type="ECO:0000256" key="8">
    <source>
        <dbReference type="SAM" id="MobiDB-lite"/>
    </source>
</evidence>
<feature type="domain" description="Phosphatidic acid phosphatase type 2/haloperoxidase" evidence="10">
    <location>
        <begin position="77"/>
        <end position="203"/>
    </location>
</feature>
<keyword evidence="3" id="KW-0378">Hydrolase</keyword>
<dbReference type="GO" id="GO:0005789">
    <property type="term" value="C:endoplasmic reticulum membrane"/>
    <property type="evidence" value="ECO:0007669"/>
    <property type="project" value="UniProtKB-SubCell"/>
</dbReference>
<evidence type="ECO:0000256" key="1">
    <source>
        <dbReference type="ARBA" id="ARBA00004477"/>
    </source>
</evidence>
<name>Q23F22_TETTS</name>
<feature type="transmembrane region" description="Helical" evidence="9">
    <location>
        <begin position="317"/>
        <end position="342"/>
    </location>
</feature>
<organism evidence="11 12">
    <name type="scientific">Tetrahymena thermophila (strain SB210)</name>
    <dbReference type="NCBI Taxonomy" id="312017"/>
    <lineage>
        <taxon>Eukaryota</taxon>
        <taxon>Sar</taxon>
        <taxon>Alveolata</taxon>
        <taxon>Ciliophora</taxon>
        <taxon>Intramacronucleata</taxon>
        <taxon>Oligohymenophorea</taxon>
        <taxon>Hymenostomatida</taxon>
        <taxon>Tetrahymenina</taxon>
        <taxon>Tetrahymenidae</taxon>
        <taxon>Tetrahymena</taxon>
    </lineage>
</organism>
<reference evidence="12" key="1">
    <citation type="journal article" date="2006" name="PLoS Biol.">
        <title>Macronuclear genome sequence of the ciliate Tetrahymena thermophila, a model eukaryote.</title>
        <authorList>
            <person name="Eisen J.A."/>
            <person name="Coyne R.S."/>
            <person name="Wu M."/>
            <person name="Wu D."/>
            <person name="Thiagarajan M."/>
            <person name="Wortman J.R."/>
            <person name="Badger J.H."/>
            <person name="Ren Q."/>
            <person name="Amedeo P."/>
            <person name="Jones K.M."/>
            <person name="Tallon L.J."/>
            <person name="Delcher A.L."/>
            <person name="Salzberg S.L."/>
            <person name="Silva J.C."/>
            <person name="Haas B.J."/>
            <person name="Majoros W.H."/>
            <person name="Farzad M."/>
            <person name="Carlton J.M."/>
            <person name="Smith R.K. Jr."/>
            <person name="Garg J."/>
            <person name="Pearlman R.E."/>
            <person name="Karrer K.M."/>
            <person name="Sun L."/>
            <person name="Manning G."/>
            <person name="Elde N.C."/>
            <person name="Turkewitz A.P."/>
            <person name="Asai D.J."/>
            <person name="Wilkes D.E."/>
            <person name="Wang Y."/>
            <person name="Cai H."/>
            <person name="Collins K."/>
            <person name="Stewart B.A."/>
            <person name="Lee S.R."/>
            <person name="Wilamowska K."/>
            <person name="Weinberg Z."/>
            <person name="Ruzzo W.L."/>
            <person name="Wloga D."/>
            <person name="Gaertig J."/>
            <person name="Frankel J."/>
            <person name="Tsao C.-C."/>
            <person name="Gorovsky M.A."/>
            <person name="Keeling P.J."/>
            <person name="Waller R.F."/>
            <person name="Patron N.J."/>
            <person name="Cherry J.M."/>
            <person name="Stover N.A."/>
            <person name="Krieger C.J."/>
            <person name="del Toro C."/>
            <person name="Ryder H.F."/>
            <person name="Williamson S.C."/>
            <person name="Barbeau R.A."/>
            <person name="Hamilton E.P."/>
            <person name="Orias E."/>
        </authorList>
    </citation>
    <scope>NUCLEOTIDE SEQUENCE [LARGE SCALE GENOMIC DNA]</scope>
    <source>
        <strain evidence="12">SB210</strain>
    </source>
</reference>
<dbReference type="RefSeq" id="XP_001015328.2">
    <property type="nucleotide sequence ID" value="XM_001015328.2"/>
</dbReference>
<dbReference type="EMBL" id="GG662707">
    <property type="protein sequence ID" value="EAR95083.2"/>
    <property type="molecule type" value="Genomic_DNA"/>
</dbReference>
<gene>
    <name evidence="11" type="ORF">TTHERM_00641100</name>
</gene>
<feature type="transmembrane region" description="Helical" evidence="9">
    <location>
        <begin position="272"/>
        <end position="296"/>
    </location>
</feature>
<evidence type="ECO:0000256" key="4">
    <source>
        <dbReference type="ARBA" id="ARBA00022824"/>
    </source>
</evidence>
<keyword evidence="2 9" id="KW-0812">Transmembrane</keyword>
<protein>
    <submittedName>
        <fullName evidence="11">PAP2 superfamily protein</fullName>
    </submittedName>
</protein>
<dbReference type="GO" id="GO:0042392">
    <property type="term" value="F:sphingosine-1-phosphate phosphatase activity"/>
    <property type="evidence" value="ECO:0007669"/>
    <property type="project" value="TreeGrafter"/>
</dbReference>
<dbReference type="GeneID" id="7831642"/>
<evidence type="ECO:0000259" key="10">
    <source>
        <dbReference type="SMART" id="SM00014"/>
    </source>
</evidence>
<dbReference type="PANTHER" id="PTHR14969:SF28">
    <property type="entry name" value="DIHYDROSPHINGOSINE 1-PHOSPHATE PHOSPHATASE LCB3-RELATED"/>
    <property type="match status" value="1"/>
</dbReference>